<name>A0A3A5LXB6_9MICC</name>
<feature type="repeat" description="ANK" evidence="3">
    <location>
        <begin position="175"/>
        <end position="207"/>
    </location>
</feature>
<evidence type="ECO:0000256" key="2">
    <source>
        <dbReference type="ARBA" id="ARBA00023043"/>
    </source>
</evidence>
<accession>A0A3A5LXB6</accession>
<evidence type="ECO:0000313" key="5">
    <source>
        <dbReference type="EMBL" id="RJT75665.1"/>
    </source>
</evidence>
<dbReference type="PROSITE" id="PS50088">
    <property type="entry name" value="ANK_REPEAT"/>
    <property type="match status" value="3"/>
</dbReference>
<evidence type="ECO:0000256" key="1">
    <source>
        <dbReference type="ARBA" id="ARBA00022737"/>
    </source>
</evidence>
<evidence type="ECO:0000256" key="4">
    <source>
        <dbReference type="SAM" id="MobiDB-lite"/>
    </source>
</evidence>
<feature type="compositionally biased region" description="Low complexity" evidence="4">
    <location>
        <begin position="83"/>
        <end position="101"/>
    </location>
</feature>
<evidence type="ECO:0000313" key="6">
    <source>
        <dbReference type="Proteomes" id="UP000272560"/>
    </source>
</evidence>
<evidence type="ECO:0000256" key="3">
    <source>
        <dbReference type="PROSITE-ProRule" id="PRU00023"/>
    </source>
</evidence>
<dbReference type="InterPro" id="IPR036770">
    <property type="entry name" value="Ankyrin_rpt-contain_sf"/>
</dbReference>
<dbReference type="PANTHER" id="PTHR24171:SF9">
    <property type="entry name" value="ANKYRIN REPEAT DOMAIN-CONTAINING PROTEIN 39"/>
    <property type="match status" value="1"/>
</dbReference>
<dbReference type="EMBL" id="QZVT01000015">
    <property type="protein sequence ID" value="RJT75665.1"/>
    <property type="molecule type" value="Genomic_DNA"/>
</dbReference>
<proteinExistence type="predicted"/>
<dbReference type="Pfam" id="PF12796">
    <property type="entry name" value="Ank_2"/>
    <property type="match status" value="1"/>
</dbReference>
<organism evidence="5 6">
    <name type="scientific">Arthrobacter cheniae</name>
    <dbReference type="NCBI Taxonomy" id="1258888"/>
    <lineage>
        <taxon>Bacteria</taxon>
        <taxon>Bacillati</taxon>
        <taxon>Actinomycetota</taxon>
        <taxon>Actinomycetes</taxon>
        <taxon>Micrococcales</taxon>
        <taxon>Micrococcaceae</taxon>
        <taxon>Arthrobacter</taxon>
    </lineage>
</organism>
<comment type="caution">
    <text evidence="5">The sequence shown here is derived from an EMBL/GenBank/DDBJ whole genome shotgun (WGS) entry which is preliminary data.</text>
</comment>
<feature type="compositionally biased region" description="Low complexity" evidence="4">
    <location>
        <begin position="64"/>
        <end position="73"/>
    </location>
</feature>
<dbReference type="SUPFAM" id="SSF48403">
    <property type="entry name" value="Ankyrin repeat"/>
    <property type="match status" value="1"/>
</dbReference>
<dbReference type="Proteomes" id="UP000272560">
    <property type="component" value="Unassembled WGS sequence"/>
</dbReference>
<feature type="region of interest" description="Disordered" evidence="4">
    <location>
        <begin position="53"/>
        <end position="101"/>
    </location>
</feature>
<dbReference type="InterPro" id="IPR002110">
    <property type="entry name" value="Ankyrin_rpt"/>
</dbReference>
<dbReference type="AlphaFoldDB" id="A0A3A5LXB6"/>
<keyword evidence="2 3" id="KW-0040">ANK repeat</keyword>
<dbReference type="PANTHER" id="PTHR24171">
    <property type="entry name" value="ANKYRIN REPEAT DOMAIN-CONTAINING PROTEIN 39-RELATED"/>
    <property type="match status" value="1"/>
</dbReference>
<feature type="repeat" description="ANK" evidence="3">
    <location>
        <begin position="208"/>
        <end position="245"/>
    </location>
</feature>
<protein>
    <submittedName>
        <fullName evidence="5">Ankyrin repeat domain-containing protein</fullName>
    </submittedName>
</protein>
<dbReference type="OrthoDB" id="9812708at2"/>
<feature type="repeat" description="ANK" evidence="3">
    <location>
        <begin position="142"/>
        <end position="174"/>
    </location>
</feature>
<reference evidence="5 6" key="1">
    <citation type="submission" date="2018-09" db="EMBL/GenBank/DDBJ databases">
        <title>Novel species of Arthrobacter.</title>
        <authorList>
            <person name="Liu Q."/>
            <person name="Xin Y.-H."/>
        </authorList>
    </citation>
    <scope>NUCLEOTIDE SEQUENCE [LARGE SCALE GENOMIC DNA]</scope>
    <source>
        <strain evidence="5 6">Hz2</strain>
    </source>
</reference>
<dbReference type="PROSITE" id="PS50297">
    <property type="entry name" value="ANK_REP_REGION"/>
    <property type="match status" value="1"/>
</dbReference>
<keyword evidence="1" id="KW-0677">Repeat</keyword>
<sequence length="273" mass="28323">MAQYAGRHGNVPDEVLVCHLGGPAAGVPVRAFVPGGVLTVLLLITGCTGNAEVTGPTQQTPSGSVRASSTPSTPSTPSPSPPAVESAPSVSPSSPSASSTSLAPGELIVLNRNLIGAAWDNDVAEARRLIDAGADANYEDETQQSAFLIAASEGYLELLDLTLGNGADVHARDSYNGTALIRAAERGHADVVRRLLETDVDVNHVNNPGWTALHEAIIFGDGSPRYVETVRLLVDGGADVRLPSQRDGVTPLQHATSLGFQEIAAILRNATEQ</sequence>
<dbReference type="SMART" id="SM00248">
    <property type="entry name" value="ANK"/>
    <property type="match status" value="3"/>
</dbReference>
<gene>
    <name evidence="5" type="ORF">D6T63_17560</name>
</gene>
<keyword evidence="6" id="KW-1185">Reference proteome</keyword>
<dbReference type="Gene3D" id="1.25.40.20">
    <property type="entry name" value="Ankyrin repeat-containing domain"/>
    <property type="match status" value="1"/>
</dbReference>